<dbReference type="GO" id="GO:0016301">
    <property type="term" value="F:kinase activity"/>
    <property type="evidence" value="ECO:0007669"/>
    <property type="project" value="UniProtKB-KW"/>
</dbReference>
<dbReference type="EMBL" id="JAIGNO010000010">
    <property type="protein sequence ID" value="MBX7483582.1"/>
    <property type="molecule type" value="Genomic_DNA"/>
</dbReference>
<proteinExistence type="inferred from homology"/>
<dbReference type="RefSeq" id="WP_221559502.1">
    <property type="nucleotide sequence ID" value="NZ_JAIGNO010000010.1"/>
</dbReference>
<evidence type="ECO:0000313" key="4">
    <source>
        <dbReference type="Proteomes" id="UP000755104"/>
    </source>
</evidence>
<evidence type="ECO:0000256" key="2">
    <source>
        <dbReference type="PIRNR" id="PIRNR006221"/>
    </source>
</evidence>
<dbReference type="Proteomes" id="UP000755104">
    <property type="component" value="Unassembled WGS sequence"/>
</dbReference>
<evidence type="ECO:0000256" key="1">
    <source>
        <dbReference type="ARBA" id="ARBA00009460"/>
    </source>
</evidence>
<dbReference type="InterPro" id="IPR011009">
    <property type="entry name" value="Kinase-like_dom_sf"/>
</dbReference>
<dbReference type="PIRSF" id="PIRSF006221">
    <property type="entry name" value="Ketosamine-3-kinase"/>
    <property type="match status" value="1"/>
</dbReference>
<dbReference type="PANTHER" id="PTHR12149:SF8">
    <property type="entry name" value="PROTEIN-RIBULOSAMINE 3-KINASE"/>
    <property type="match status" value="1"/>
</dbReference>
<dbReference type="InterPro" id="IPR016477">
    <property type="entry name" value="Fructo-/Ketosamine-3-kinase"/>
</dbReference>
<dbReference type="Pfam" id="PF03881">
    <property type="entry name" value="Fructosamin_kin"/>
    <property type="match status" value="1"/>
</dbReference>
<keyword evidence="4" id="KW-1185">Reference proteome</keyword>
<protein>
    <submittedName>
        <fullName evidence="3">Fructosamine kinase family protein</fullName>
    </submittedName>
</protein>
<keyword evidence="2 3" id="KW-0418">Kinase</keyword>
<comment type="similarity">
    <text evidence="1 2">Belongs to the fructosamine kinase family.</text>
</comment>
<organism evidence="3 4">
    <name type="scientific">Qipengyuania qiaonensis</name>
    <dbReference type="NCBI Taxonomy" id="2867240"/>
    <lineage>
        <taxon>Bacteria</taxon>
        <taxon>Pseudomonadati</taxon>
        <taxon>Pseudomonadota</taxon>
        <taxon>Alphaproteobacteria</taxon>
        <taxon>Sphingomonadales</taxon>
        <taxon>Erythrobacteraceae</taxon>
        <taxon>Qipengyuania</taxon>
    </lineage>
</organism>
<sequence length="268" mass="29762">MTTVDEAAKALIGLRPAAVEPLAGGDISGASRLRFPDGFTCIAKSGPLIEREARMLGAIRKSGAPAPEVMATGDNWLFLQDIGPSFPFDEAAWLAIADALVPLSRVSSDRLYGWAEDYGFHHVKVPNAYSASWVDFWRENRLLCHVFDLDPELARRVAALADKLGDIIPDQPPVSLVHGDLWGGNIVWDGVTAWLIDPCAYHGDREVDAAAMTVFDSPPERLFDRLGLTPGWRKRLPVYRLWMWLVHIRLFGPSYRAAAERDLKRLGF</sequence>
<dbReference type="PANTHER" id="PTHR12149">
    <property type="entry name" value="FRUCTOSAMINE 3 KINASE-RELATED PROTEIN"/>
    <property type="match status" value="1"/>
</dbReference>
<evidence type="ECO:0000313" key="3">
    <source>
        <dbReference type="EMBL" id="MBX7483582.1"/>
    </source>
</evidence>
<keyword evidence="2" id="KW-0808">Transferase</keyword>
<reference evidence="3 4" key="1">
    <citation type="submission" date="2021-08" db="EMBL/GenBank/DDBJ databases">
        <title>Comparative Genomics Analysis of the Genus Qipengyuania Reveals Extensive Genetic Diversity and Metabolic Versatility, Including the Description of Fifteen Novel Species.</title>
        <authorList>
            <person name="Liu Y."/>
        </authorList>
    </citation>
    <scope>NUCLEOTIDE SEQUENCE [LARGE SCALE GENOMIC DNA]</scope>
    <source>
        <strain evidence="3 4">6D47A</strain>
    </source>
</reference>
<accession>A0ABS7JEY3</accession>
<comment type="caution">
    <text evidence="3">The sequence shown here is derived from an EMBL/GenBank/DDBJ whole genome shotgun (WGS) entry which is preliminary data.</text>
</comment>
<dbReference type="Gene3D" id="3.30.200.20">
    <property type="entry name" value="Phosphorylase Kinase, domain 1"/>
    <property type="match status" value="1"/>
</dbReference>
<name>A0ABS7JEY3_9SPHN</name>
<dbReference type="Gene3D" id="1.10.510.10">
    <property type="entry name" value="Transferase(Phosphotransferase) domain 1"/>
    <property type="match status" value="1"/>
</dbReference>
<dbReference type="SUPFAM" id="SSF56112">
    <property type="entry name" value="Protein kinase-like (PK-like)"/>
    <property type="match status" value="1"/>
</dbReference>
<dbReference type="Gene3D" id="1.20.1270.240">
    <property type="match status" value="1"/>
</dbReference>
<gene>
    <name evidence="3" type="ORF">K3174_13690</name>
</gene>